<keyword evidence="2" id="KW-1003">Cell membrane</keyword>
<dbReference type="PANTHER" id="PTHR30606">
    <property type="entry name" value="LIPID A BIOSYNTHESIS LAUROYL ACYLTRANSFERASE"/>
    <property type="match status" value="1"/>
</dbReference>
<accession>A0ABQ2NL14</accession>
<comment type="caution">
    <text evidence="7">The sequence shown here is derived from an EMBL/GenBank/DDBJ whole genome shotgun (WGS) entry which is preliminary data.</text>
</comment>
<dbReference type="EMBL" id="BMLV01000006">
    <property type="protein sequence ID" value="GGP05995.1"/>
    <property type="molecule type" value="Genomic_DNA"/>
</dbReference>
<evidence type="ECO:0000256" key="3">
    <source>
        <dbReference type="ARBA" id="ARBA00022519"/>
    </source>
</evidence>
<evidence type="ECO:0000256" key="4">
    <source>
        <dbReference type="ARBA" id="ARBA00022679"/>
    </source>
</evidence>
<organism evidence="7 8">
    <name type="scientific">Cloacibacterium rupense</name>
    <dbReference type="NCBI Taxonomy" id="517423"/>
    <lineage>
        <taxon>Bacteria</taxon>
        <taxon>Pseudomonadati</taxon>
        <taxon>Bacteroidota</taxon>
        <taxon>Flavobacteriia</taxon>
        <taxon>Flavobacteriales</taxon>
        <taxon>Weeksellaceae</taxon>
    </lineage>
</organism>
<comment type="subcellular location">
    <subcellularLocation>
        <location evidence="1">Cell inner membrane</location>
    </subcellularLocation>
</comment>
<evidence type="ECO:0000313" key="8">
    <source>
        <dbReference type="Proteomes" id="UP000620064"/>
    </source>
</evidence>
<evidence type="ECO:0000256" key="5">
    <source>
        <dbReference type="ARBA" id="ARBA00023136"/>
    </source>
</evidence>
<gene>
    <name evidence="7" type="ORF">GCM10010992_24450</name>
</gene>
<dbReference type="Pfam" id="PF03279">
    <property type="entry name" value="Lip_A_acyltrans"/>
    <property type="match status" value="1"/>
</dbReference>
<evidence type="ECO:0000256" key="1">
    <source>
        <dbReference type="ARBA" id="ARBA00004533"/>
    </source>
</evidence>
<reference evidence="8" key="1">
    <citation type="journal article" date="2019" name="Int. J. Syst. Evol. Microbiol.">
        <title>The Global Catalogue of Microorganisms (GCM) 10K type strain sequencing project: providing services to taxonomists for standard genome sequencing and annotation.</title>
        <authorList>
            <consortium name="The Broad Institute Genomics Platform"/>
            <consortium name="The Broad Institute Genome Sequencing Center for Infectious Disease"/>
            <person name="Wu L."/>
            <person name="Ma J."/>
        </authorList>
    </citation>
    <scope>NUCLEOTIDE SEQUENCE [LARGE SCALE GENOMIC DNA]</scope>
    <source>
        <strain evidence="8">CGMCC 1.7656</strain>
    </source>
</reference>
<keyword evidence="8" id="KW-1185">Reference proteome</keyword>
<keyword evidence="4" id="KW-0808">Transferase</keyword>
<proteinExistence type="predicted"/>
<protein>
    <submittedName>
        <fullName evidence="7">Acetyltransferase</fullName>
    </submittedName>
</protein>
<keyword evidence="6" id="KW-0012">Acyltransferase</keyword>
<keyword evidence="5" id="KW-0472">Membrane</keyword>
<dbReference type="CDD" id="cd07984">
    <property type="entry name" value="LPLAT_LABLAT-like"/>
    <property type="match status" value="1"/>
</dbReference>
<evidence type="ECO:0000256" key="2">
    <source>
        <dbReference type="ARBA" id="ARBA00022475"/>
    </source>
</evidence>
<name>A0ABQ2NL14_9FLAO</name>
<sequence length="255" mass="30675">MKNSFPEKTEPELRRIKKEFFRNFGDFMVETLKTFTISSEELESLVTYESTEFFEKAFQKRKNVIILTGHTFNWEFTTLVAQKLPQENFYAIYKKLQSAFWDKKIIESRGRFGFQLLEAKNVMKHFIEQKNDGNSVYGFLSDQSPQRGKSQFGVNFLNQRTPVFTGYNRLPEKDNLLFCFAEIIKIKRGKYHIKFIEILPENEKFEEFELVVKFNQLIERTIRKQPENWLWSHKRWKNADEITDEKLYHGKEYPI</sequence>
<evidence type="ECO:0000313" key="7">
    <source>
        <dbReference type="EMBL" id="GGP05995.1"/>
    </source>
</evidence>
<keyword evidence="3" id="KW-0997">Cell inner membrane</keyword>
<dbReference type="PANTHER" id="PTHR30606:SF10">
    <property type="entry name" value="PHOSPHATIDYLINOSITOL MANNOSIDE ACYLTRANSFERASE"/>
    <property type="match status" value="1"/>
</dbReference>
<dbReference type="Proteomes" id="UP000620064">
    <property type="component" value="Unassembled WGS sequence"/>
</dbReference>
<dbReference type="InterPro" id="IPR004960">
    <property type="entry name" value="LipA_acyltrans"/>
</dbReference>
<evidence type="ECO:0000256" key="6">
    <source>
        <dbReference type="ARBA" id="ARBA00023315"/>
    </source>
</evidence>